<keyword evidence="1" id="KW-1133">Transmembrane helix</keyword>
<name>A0A1G7CGQ5_9ACTN</name>
<organism evidence="2 3">
    <name type="scientific">Glycomyces harbinensis</name>
    <dbReference type="NCBI Taxonomy" id="58114"/>
    <lineage>
        <taxon>Bacteria</taxon>
        <taxon>Bacillati</taxon>
        <taxon>Actinomycetota</taxon>
        <taxon>Actinomycetes</taxon>
        <taxon>Glycomycetales</taxon>
        <taxon>Glycomycetaceae</taxon>
        <taxon>Glycomyces</taxon>
    </lineage>
</organism>
<dbReference type="STRING" id="58114.SAMN05216270_119124"/>
<dbReference type="OrthoDB" id="637094at2"/>
<feature type="transmembrane region" description="Helical" evidence="1">
    <location>
        <begin position="299"/>
        <end position="318"/>
    </location>
</feature>
<gene>
    <name evidence="2" type="ORF">SAMN05216270_119124</name>
</gene>
<keyword evidence="1" id="KW-0472">Membrane</keyword>
<feature type="transmembrane region" description="Helical" evidence="1">
    <location>
        <begin position="434"/>
        <end position="452"/>
    </location>
</feature>
<feature type="transmembrane region" description="Helical" evidence="1">
    <location>
        <begin position="226"/>
        <end position="252"/>
    </location>
</feature>
<evidence type="ECO:0000313" key="3">
    <source>
        <dbReference type="Proteomes" id="UP000198949"/>
    </source>
</evidence>
<reference evidence="3" key="1">
    <citation type="submission" date="2016-10" db="EMBL/GenBank/DDBJ databases">
        <authorList>
            <person name="Varghese N."/>
            <person name="Submissions S."/>
        </authorList>
    </citation>
    <scope>NUCLEOTIDE SEQUENCE [LARGE SCALE GENOMIC DNA]</scope>
    <source>
        <strain evidence="3">CGMCC 4.3516</strain>
    </source>
</reference>
<feature type="transmembrane region" description="Helical" evidence="1">
    <location>
        <begin position="258"/>
        <end position="278"/>
    </location>
</feature>
<dbReference type="EMBL" id="FNAD01000019">
    <property type="protein sequence ID" value="SDE37910.1"/>
    <property type="molecule type" value="Genomic_DNA"/>
</dbReference>
<feature type="transmembrane region" description="Helical" evidence="1">
    <location>
        <begin position="131"/>
        <end position="148"/>
    </location>
</feature>
<proteinExistence type="predicted"/>
<keyword evidence="1" id="KW-0812">Transmembrane</keyword>
<evidence type="ECO:0000256" key="1">
    <source>
        <dbReference type="SAM" id="Phobius"/>
    </source>
</evidence>
<dbReference type="NCBIfam" id="NF038403">
    <property type="entry name" value="perm_prefix_1"/>
    <property type="match status" value="1"/>
</dbReference>
<feature type="transmembrane region" description="Helical" evidence="1">
    <location>
        <begin position="355"/>
        <end position="377"/>
    </location>
</feature>
<dbReference type="InterPro" id="IPR047928">
    <property type="entry name" value="Perm_prefix_1"/>
</dbReference>
<keyword evidence="3" id="KW-1185">Reference proteome</keyword>
<feature type="transmembrane region" description="Helical" evidence="1">
    <location>
        <begin position="101"/>
        <end position="125"/>
    </location>
</feature>
<protein>
    <recommendedName>
        <fullName evidence="4">DUF4153 domain-containing protein</fullName>
    </recommendedName>
</protein>
<dbReference type="RefSeq" id="WP_091040096.1">
    <property type="nucleotide sequence ID" value="NZ_FNAD01000019.1"/>
</dbReference>
<dbReference type="AlphaFoldDB" id="A0A1G7CGQ5"/>
<feature type="transmembrane region" description="Helical" evidence="1">
    <location>
        <begin position="324"/>
        <end position="343"/>
    </location>
</feature>
<feature type="transmembrane region" description="Helical" evidence="1">
    <location>
        <begin position="160"/>
        <end position="178"/>
    </location>
</feature>
<evidence type="ECO:0008006" key="4">
    <source>
        <dbReference type="Google" id="ProtNLM"/>
    </source>
</evidence>
<evidence type="ECO:0000313" key="2">
    <source>
        <dbReference type="EMBL" id="SDE37910.1"/>
    </source>
</evidence>
<sequence length="453" mass="49636">MTAETELEGQIGEWRGYMLRRKGVDQTDVDELEDHLRGRIADLAETGLREDEAFLIAVKRMGSVDELSREFAREHSDRLWKQLVLTGDPDAPADTAKRRELLIMLGCAALAAVGIKLPLMFGAGFDGDASFYARNAGLFALAPLILYFGLRRGVSPRTTAVLAGLLVLGAVGANVYRLDGDSQSIVLSAIHLPLALWLVVGLAYAGGEWRSGQRRMDFIRFTGEWFIYFVLIAMGGGVLTGFTAGVFTAIGLDPETFISEWLIPCGAVAAVVVAAWLVEAKQSVIENMAPVLTRVFTPLFALTLAAVLVAIAVTTNAIDVERDMLILFDLLLVVVLGLVLYSISARDHAARTGLFDWMQLALVVSALLIDILVLVAITGRITEWGFTPNKSAALGENLILFVNLAWTAWLYVSIIRGRKRFSVLERWQTDYLPVYAAWAWAVVLVFPPLFAFA</sequence>
<feature type="transmembrane region" description="Helical" evidence="1">
    <location>
        <begin position="397"/>
        <end position="414"/>
    </location>
</feature>
<accession>A0A1G7CGQ5</accession>
<feature type="transmembrane region" description="Helical" evidence="1">
    <location>
        <begin position="184"/>
        <end position="205"/>
    </location>
</feature>
<dbReference type="Proteomes" id="UP000198949">
    <property type="component" value="Unassembled WGS sequence"/>
</dbReference>